<evidence type="ECO:0000259" key="11">
    <source>
        <dbReference type="PROSITE" id="PS50893"/>
    </source>
</evidence>
<dbReference type="SUPFAM" id="SSF90123">
    <property type="entry name" value="ABC transporter transmembrane region"/>
    <property type="match status" value="1"/>
</dbReference>
<reference evidence="13 14" key="1">
    <citation type="journal article" date="2014" name="Genome Announc.">
        <title>Complete Genome Sequence of Hyphomicrobium nitrativorans Strain NL23, a Denitrifying Bacterium Isolated from Biofilm of a Methanol-Fed Denitrification System Treating Seawater at the Montreal Biodome.</title>
        <authorList>
            <person name="Martineau C."/>
            <person name="Villeneuve C."/>
            <person name="Mauffrey F."/>
            <person name="Villemur R."/>
        </authorList>
    </citation>
    <scope>NUCLEOTIDE SEQUENCE [LARGE SCALE GENOMIC DNA]</scope>
    <source>
        <strain evidence="13">NL23</strain>
    </source>
</reference>
<dbReference type="InterPro" id="IPR017871">
    <property type="entry name" value="ABC_transporter-like_CS"/>
</dbReference>
<feature type="transmembrane region" description="Helical" evidence="10">
    <location>
        <begin position="278"/>
        <end position="300"/>
    </location>
</feature>
<dbReference type="PANTHER" id="PTHR24221:SF203">
    <property type="entry name" value="ATP-BINDING_PERMEASE FUSION ABC TRANSPORTER-RELATED"/>
    <property type="match status" value="1"/>
</dbReference>
<evidence type="ECO:0000256" key="2">
    <source>
        <dbReference type="ARBA" id="ARBA00005417"/>
    </source>
</evidence>
<dbReference type="Pfam" id="PF00664">
    <property type="entry name" value="ABC_membrane"/>
    <property type="match status" value="1"/>
</dbReference>
<keyword evidence="14" id="KW-1185">Reference proteome</keyword>
<evidence type="ECO:0000256" key="5">
    <source>
        <dbReference type="ARBA" id="ARBA00022840"/>
    </source>
</evidence>
<dbReference type="SMART" id="SM00382">
    <property type="entry name" value="AAA"/>
    <property type="match status" value="1"/>
</dbReference>
<dbReference type="GO" id="GO:0005524">
    <property type="term" value="F:ATP binding"/>
    <property type="evidence" value="ECO:0007669"/>
    <property type="project" value="UniProtKB-KW"/>
</dbReference>
<dbReference type="Gene3D" id="3.40.50.300">
    <property type="entry name" value="P-loop containing nucleotide triphosphate hydrolases"/>
    <property type="match status" value="1"/>
</dbReference>
<dbReference type="FunFam" id="1.20.1560.10:FF:000070">
    <property type="entry name" value="Multidrug ABC transporter ATP-binding protein"/>
    <property type="match status" value="1"/>
</dbReference>
<dbReference type="HOGENOM" id="CLU_000604_84_5_5"/>
<dbReference type="InterPro" id="IPR027417">
    <property type="entry name" value="P-loop_NTPase"/>
</dbReference>
<evidence type="ECO:0000313" key="13">
    <source>
        <dbReference type="EMBL" id="AHB49395.1"/>
    </source>
</evidence>
<dbReference type="InterPro" id="IPR039421">
    <property type="entry name" value="Type_1_exporter"/>
</dbReference>
<feature type="transmembrane region" description="Helical" evidence="10">
    <location>
        <begin position="173"/>
        <end position="189"/>
    </location>
</feature>
<dbReference type="GO" id="GO:0016887">
    <property type="term" value="F:ATP hydrolysis activity"/>
    <property type="evidence" value="ECO:0007669"/>
    <property type="project" value="InterPro"/>
</dbReference>
<keyword evidence="3 10" id="KW-0812">Transmembrane</keyword>
<dbReference type="InterPro" id="IPR036640">
    <property type="entry name" value="ABC1_TM_sf"/>
</dbReference>
<dbReference type="Proteomes" id="UP000018542">
    <property type="component" value="Chromosome"/>
</dbReference>
<evidence type="ECO:0000256" key="7">
    <source>
        <dbReference type="ARBA" id="ARBA00023136"/>
    </source>
</evidence>
<dbReference type="PROSITE" id="PS50893">
    <property type="entry name" value="ABC_TRANSPORTER_2"/>
    <property type="match status" value="1"/>
</dbReference>
<sequence>MNDKKKRKSPMFRWFETRIDPFAGGGDVRPPDGLWAFYWYFVRQAWPAFALLIVVGFCGALVEASLFAFVGNLVDRMREAASPETFLADNWYVLVLMALVAVLLRPVFTTLSDLIKYQIIAGNFTTRIRWQSHAYTLRQSLSFFQNDFAGRVASKVMQTAPALRESVTEAIDALWFVGVYWMAAIVLFADADVRLIAPLIGWLVFYVAALWYFVPRLKDMAVQTSEARSMLTGRIVDSYTNILTVKLFAHTEREDGYAQSAMQEHLDKMRLQFRLTTLMEMSIVTLNGALIVSMIGLSLALWSQGAVTLGAIALISGLTIRIVNMSTWVMWTVAGLFENLGTVHEGMETISEPHQVLDKPDASPIAIEKGEIVFDNVTFHYGQEKPRRRKLRAGREEEDGREADEPSWALHPGSVIENFSLRIAPGEKVGLVGRSGAGKSTLINILLRFYDLESGRILIDGRDIAAVTQDSLRAGIGLVTQDTSLLHRSVMENILYGKPEASETAAIAAARQAHAHEFIERLEDLRGRRGYAAHVGERGVKLSGGQRQRIAIARVLLKNAPILILDEATSALDSEVEAAIQESLETLMTGKTVIAIAHRLSTIAAMDRLVVVDGGRIVEQGSHAELLRKGGLYARLWARQSGGFLSKDAAE</sequence>
<dbReference type="FunFam" id="3.40.50.300:FF:000218">
    <property type="entry name" value="Multidrug ABC transporter ATP-binding protein"/>
    <property type="match status" value="1"/>
</dbReference>
<dbReference type="InterPro" id="IPR011527">
    <property type="entry name" value="ABC1_TM_dom"/>
</dbReference>
<comment type="subcellular location">
    <subcellularLocation>
        <location evidence="1">Cell membrane</location>
        <topology evidence="1">Multi-pass membrane protein</topology>
    </subcellularLocation>
</comment>
<dbReference type="Gene3D" id="1.20.1560.10">
    <property type="entry name" value="ABC transporter type 1, transmembrane domain"/>
    <property type="match status" value="1"/>
</dbReference>
<comment type="similarity">
    <text evidence="2">Belongs to the ABC transporter superfamily.</text>
</comment>
<protein>
    <submittedName>
        <fullName evidence="13">Multidrug ABC transporter ATP-binding protein</fullName>
    </submittedName>
</protein>
<feature type="transmembrane region" description="Helical" evidence="10">
    <location>
        <begin position="90"/>
        <end position="108"/>
    </location>
</feature>
<evidence type="ECO:0000256" key="9">
    <source>
        <dbReference type="SAM" id="MobiDB-lite"/>
    </source>
</evidence>
<dbReference type="AlphaFoldDB" id="V5SH69"/>
<evidence type="ECO:0000256" key="3">
    <source>
        <dbReference type="ARBA" id="ARBA00022692"/>
    </source>
</evidence>
<dbReference type="Pfam" id="PF00005">
    <property type="entry name" value="ABC_tran"/>
    <property type="match status" value="1"/>
</dbReference>
<evidence type="ECO:0000256" key="10">
    <source>
        <dbReference type="SAM" id="Phobius"/>
    </source>
</evidence>
<keyword evidence="6 10" id="KW-1133">Transmembrane helix</keyword>
<feature type="domain" description="ABC transporter" evidence="11">
    <location>
        <begin position="401"/>
        <end position="639"/>
    </location>
</feature>
<feature type="transmembrane region" description="Helical" evidence="10">
    <location>
        <begin position="306"/>
        <end position="323"/>
    </location>
</feature>
<dbReference type="EMBL" id="CP006912">
    <property type="protein sequence ID" value="AHB49395.1"/>
    <property type="molecule type" value="Genomic_DNA"/>
</dbReference>
<proteinExistence type="inferred from homology"/>
<dbReference type="PATRIC" id="fig|1029756.8.peg.3115"/>
<gene>
    <name evidence="13" type="ORF">W911_14950</name>
</gene>
<dbReference type="GO" id="GO:0140359">
    <property type="term" value="F:ABC-type transporter activity"/>
    <property type="evidence" value="ECO:0007669"/>
    <property type="project" value="InterPro"/>
</dbReference>
<comment type="function">
    <text evidence="8">Part of an ABC transporter complex. Transmembrane domains (TMD) form a pore in the inner membrane and the ATP-binding domain (NBD) is responsible for energy generation.</text>
</comment>
<dbReference type="GO" id="GO:0034040">
    <property type="term" value="F:ATPase-coupled lipid transmembrane transporter activity"/>
    <property type="evidence" value="ECO:0007669"/>
    <property type="project" value="TreeGrafter"/>
</dbReference>
<accession>V5SH69</accession>
<feature type="region of interest" description="Disordered" evidence="9">
    <location>
        <begin position="388"/>
        <end position="407"/>
    </location>
</feature>
<dbReference type="KEGG" id="hni:W911_14950"/>
<dbReference type="STRING" id="1029756.W911_14950"/>
<evidence type="ECO:0000256" key="1">
    <source>
        <dbReference type="ARBA" id="ARBA00004651"/>
    </source>
</evidence>
<evidence type="ECO:0000259" key="12">
    <source>
        <dbReference type="PROSITE" id="PS50929"/>
    </source>
</evidence>
<keyword evidence="7 10" id="KW-0472">Membrane</keyword>
<feature type="transmembrane region" description="Helical" evidence="10">
    <location>
        <begin position="195"/>
        <end position="214"/>
    </location>
</feature>
<evidence type="ECO:0000256" key="6">
    <source>
        <dbReference type="ARBA" id="ARBA00022989"/>
    </source>
</evidence>
<evidence type="ECO:0000256" key="8">
    <source>
        <dbReference type="ARBA" id="ARBA00024725"/>
    </source>
</evidence>
<dbReference type="PROSITE" id="PS50929">
    <property type="entry name" value="ABC_TM1F"/>
    <property type="match status" value="1"/>
</dbReference>
<evidence type="ECO:0000256" key="4">
    <source>
        <dbReference type="ARBA" id="ARBA00022741"/>
    </source>
</evidence>
<dbReference type="PROSITE" id="PS00211">
    <property type="entry name" value="ABC_TRANSPORTER_1"/>
    <property type="match status" value="1"/>
</dbReference>
<name>V5SH69_9HYPH</name>
<dbReference type="GO" id="GO:0005886">
    <property type="term" value="C:plasma membrane"/>
    <property type="evidence" value="ECO:0007669"/>
    <property type="project" value="UniProtKB-SubCell"/>
</dbReference>
<dbReference type="PANTHER" id="PTHR24221">
    <property type="entry name" value="ATP-BINDING CASSETTE SUB-FAMILY B"/>
    <property type="match status" value="1"/>
</dbReference>
<organism evidence="13 14">
    <name type="scientific">Hyphomicrobium nitrativorans NL23</name>
    <dbReference type="NCBI Taxonomy" id="1029756"/>
    <lineage>
        <taxon>Bacteria</taxon>
        <taxon>Pseudomonadati</taxon>
        <taxon>Pseudomonadota</taxon>
        <taxon>Alphaproteobacteria</taxon>
        <taxon>Hyphomicrobiales</taxon>
        <taxon>Hyphomicrobiaceae</taxon>
        <taxon>Hyphomicrobium</taxon>
    </lineage>
</organism>
<keyword evidence="5 13" id="KW-0067">ATP-binding</keyword>
<keyword evidence="4" id="KW-0547">Nucleotide-binding</keyword>
<feature type="domain" description="ABC transmembrane type-1" evidence="12">
    <location>
        <begin position="50"/>
        <end position="338"/>
    </location>
</feature>
<evidence type="ECO:0000313" key="14">
    <source>
        <dbReference type="Proteomes" id="UP000018542"/>
    </source>
</evidence>
<dbReference type="InterPro" id="IPR003593">
    <property type="entry name" value="AAA+_ATPase"/>
</dbReference>
<feature type="transmembrane region" description="Helical" evidence="10">
    <location>
        <begin position="48"/>
        <end position="70"/>
    </location>
</feature>
<dbReference type="SUPFAM" id="SSF52540">
    <property type="entry name" value="P-loop containing nucleoside triphosphate hydrolases"/>
    <property type="match status" value="1"/>
</dbReference>
<dbReference type="InterPro" id="IPR003439">
    <property type="entry name" value="ABC_transporter-like_ATP-bd"/>
</dbReference>